<evidence type="ECO:0000313" key="3">
    <source>
        <dbReference type="EMBL" id="RKE91810.1"/>
    </source>
</evidence>
<dbReference type="OrthoDB" id="5298460at2"/>
<organism evidence="2 4">
    <name type="scientific">Xenorhabdus ehlersii</name>
    <dbReference type="NCBI Taxonomy" id="290111"/>
    <lineage>
        <taxon>Bacteria</taxon>
        <taxon>Pseudomonadati</taxon>
        <taxon>Pseudomonadota</taxon>
        <taxon>Gammaproteobacteria</taxon>
        <taxon>Enterobacterales</taxon>
        <taxon>Morganellaceae</taxon>
        <taxon>Xenorhabdus</taxon>
    </lineage>
</organism>
<comment type="caution">
    <text evidence="2">The sequence shown here is derived from an EMBL/GenBank/DDBJ whole genome shotgun (WGS) entry which is preliminary data.</text>
</comment>
<feature type="domain" description="KilA-N" evidence="1">
    <location>
        <begin position="7"/>
        <end position="109"/>
    </location>
</feature>
<gene>
    <name evidence="3" type="ORF">BDE27_2087</name>
    <name evidence="2" type="ORF">Xehl_03531</name>
</gene>
<reference evidence="3 5" key="2">
    <citation type="submission" date="2018-09" db="EMBL/GenBank/DDBJ databases">
        <title>Genomic Encyclopedia of Archaeal and Bacterial Type Strains, Phase II (KMG-II): from individual species to whole genera.</title>
        <authorList>
            <person name="Goeker M."/>
        </authorList>
    </citation>
    <scope>NUCLEOTIDE SEQUENCE [LARGE SCALE GENOMIC DNA]</scope>
    <source>
        <strain evidence="3 5">DSM 16337</strain>
    </source>
</reference>
<dbReference type="InterPro" id="IPR005039">
    <property type="entry name" value="Ant_C"/>
</dbReference>
<dbReference type="GO" id="GO:0003677">
    <property type="term" value="F:DNA binding"/>
    <property type="evidence" value="ECO:0007669"/>
    <property type="project" value="UniProtKB-KW"/>
</dbReference>
<sequence>MLNAINQKNLPVIAGIEITTDAEGRFNLNALHKASGAGANKAPAQWLRTRSAKELAQGLIDMQKCTSPVNAIKGGEMQGTFAHELLAVSYAGWISPTFQLQVNQTFIDYRSGRLAIPQSALPNTKQLALMVIQAEEEKERLSLAVNQLEHQIFEDAPKVEFHDQVSALHGALSMAQTAKILGTGRTRLFAFLRQIGWITRRNEPYQEKIQSGLMDVKLGSWEHPERGIQECVTSLITGKGLTQLQRLWALRNQAN</sequence>
<keyword evidence="5" id="KW-1185">Reference proteome</keyword>
<dbReference type="InterPro" id="IPR018004">
    <property type="entry name" value="KilA/APSES_HTH"/>
</dbReference>
<dbReference type="EMBL" id="RAQI01000002">
    <property type="protein sequence ID" value="RKE91810.1"/>
    <property type="molecule type" value="Genomic_DNA"/>
</dbReference>
<evidence type="ECO:0000313" key="4">
    <source>
        <dbReference type="Proteomes" id="UP000225605"/>
    </source>
</evidence>
<dbReference type="Proteomes" id="UP000225605">
    <property type="component" value="Unassembled WGS sequence"/>
</dbReference>
<evidence type="ECO:0000313" key="5">
    <source>
        <dbReference type="Proteomes" id="UP000283568"/>
    </source>
</evidence>
<dbReference type="RefSeq" id="WP_099133688.1">
    <property type="nucleotide sequence ID" value="NZ_CAWNOJ010000035.1"/>
</dbReference>
<dbReference type="EMBL" id="NIBT01000023">
    <property type="protein sequence ID" value="PHM22654.1"/>
    <property type="molecule type" value="Genomic_DNA"/>
</dbReference>
<dbReference type="Pfam" id="PF03374">
    <property type="entry name" value="ANT"/>
    <property type="match status" value="1"/>
</dbReference>
<reference evidence="2 4" key="1">
    <citation type="journal article" date="2017" name="Nat. Microbiol.">
        <title>Natural product diversity associated with the nematode symbionts Photorhabdus and Xenorhabdus.</title>
        <authorList>
            <person name="Tobias N.J."/>
            <person name="Wolff H."/>
            <person name="Djahanschiri B."/>
            <person name="Grundmann F."/>
            <person name="Kronenwerth M."/>
            <person name="Shi Y.M."/>
            <person name="Simonyi S."/>
            <person name="Grun P."/>
            <person name="Shapiro-Ilan D."/>
            <person name="Pidot S.J."/>
            <person name="Stinear T.P."/>
            <person name="Ebersberger I."/>
            <person name="Bode H.B."/>
        </authorList>
    </citation>
    <scope>NUCLEOTIDE SEQUENCE [LARGE SCALE GENOMIC DNA]</scope>
    <source>
        <strain evidence="2 4">DSM 16337</strain>
    </source>
</reference>
<dbReference type="Pfam" id="PF04383">
    <property type="entry name" value="KilA-N"/>
    <property type="match status" value="1"/>
</dbReference>
<accession>A0A2D0ILJ2</accession>
<dbReference type="AlphaFoldDB" id="A0A2D0ILJ2"/>
<keyword evidence="2" id="KW-0238">DNA-binding</keyword>
<dbReference type="Proteomes" id="UP000283568">
    <property type="component" value="Unassembled WGS sequence"/>
</dbReference>
<evidence type="ECO:0000313" key="2">
    <source>
        <dbReference type="EMBL" id="PHM22654.1"/>
    </source>
</evidence>
<evidence type="ECO:0000259" key="1">
    <source>
        <dbReference type="PROSITE" id="PS51301"/>
    </source>
</evidence>
<dbReference type="InterPro" id="IPR017880">
    <property type="entry name" value="KilA_N"/>
</dbReference>
<proteinExistence type="predicted"/>
<protein>
    <submittedName>
        <fullName evidence="2">DNA-binding protein</fullName>
    </submittedName>
    <submittedName>
        <fullName evidence="3">Phage antirepressor YoqD-like protein</fullName>
    </submittedName>
</protein>
<name>A0A2D0ILJ2_9GAMM</name>
<dbReference type="SMART" id="SM01252">
    <property type="entry name" value="KilA-N"/>
    <property type="match status" value="1"/>
</dbReference>
<dbReference type="PROSITE" id="PS51301">
    <property type="entry name" value="KILA_N"/>
    <property type="match status" value="1"/>
</dbReference>